<reference evidence="3 4" key="1">
    <citation type="submission" date="2024-09" db="EMBL/GenBank/DDBJ databases">
        <authorList>
            <person name="Sun Q."/>
            <person name="Mori K."/>
        </authorList>
    </citation>
    <scope>NUCLEOTIDE SEQUENCE [LARGE SCALE GENOMIC DNA]</scope>
    <source>
        <strain evidence="3 4">CCM 8677</strain>
    </source>
</reference>
<feature type="transmembrane region" description="Helical" evidence="2">
    <location>
        <begin position="204"/>
        <end position="233"/>
    </location>
</feature>
<comment type="caution">
    <text evidence="3">The sequence shown here is derived from an EMBL/GenBank/DDBJ whole genome shotgun (WGS) entry which is preliminary data.</text>
</comment>
<dbReference type="EMBL" id="JBHLXJ010000018">
    <property type="protein sequence ID" value="MFC0351531.1"/>
    <property type="molecule type" value="Genomic_DNA"/>
</dbReference>
<evidence type="ECO:0000256" key="1">
    <source>
        <dbReference type="SAM" id="MobiDB-lite"/>
    </source>
</evidence>
<feature type="transmembrane region" description="Helical" evidence="2">
    <location>
        <begin position="361"/>
        <end position="385"/>
    </location>
</feature>
<protein>
    <recommendedName>
        <fullName evidence="5">DUF4129 domain-containing protein</fullName>
    </recommendedName>
</protein>
<keyword evidence="2" id="KW-1133">Transmembrane helix</keyword>
<dbReference type="RefSeq" id="WP_390214143.1">
    <property type="nucleotide sequence ID" value="NZ_JBHLXJ010000018.1"/>
</dbReference>
<feature type="compositionally biased region" description="Basic and acidic residues" evidence="1">
    <location>
        <begin position="296"/>
        <end position="305"/>
    </location>
</feature>
<feature type="transmembrane region" description="Helical" evidence="2">
    <location>
        <begin position="33"/>
        <end position="54"/>
    </location>
</feature>
<dbReference type="Proteomes" id="UP001589844">
    <property type="component" value="Unassembled WGS sequence"/>
</dbReference>
<evidence type="ECO:0000313" key="3">
    <source>
        <dbReference type="EMBL" id="MFC0351531.1"/>
    </source>
</evidence>
<evidence type="ECO:0000313" key="4">
    <source>
        <dbReference type="Proteomes" id="UP001589844"/>
    </source>
</evidence>
<sequence>MQLDQLQIDLRPRPNAQALDLGFALLRSNASTVYITWLMLWLPTILLCGLAAFFIPKLGFFGGGWWLLIAWWIRPLLERAPLYILSRRVFGESVSWQQALRAWPSQCGGGWFRLLVWWRLFSAARGLYQPIWQLEGARGKIAANRIRIIGRKTASSAAWFGAACAHFEGLLQLGIFALIGAFMSDDQIVNPLSFLANMRESSSLWLFTSFAAYGIAVGIIGPIFVACSFTLYLNRRASLEAWDIEIMLRQLKPVQPKKNNTSKIAAAIFLLCFSSLLLSSNEVSAADRTSVATQSDDDKCEKPSWIKETPGPRDAAQSPQQQAIRDDIDTIYRAEDLRPYRCQATWKRPDNKMPKQAKADLSWLALLLKYVAIISGLFFVGWLLLRYRRQIWDFTLPEKKRFATEVGGLDIRPESLPDDVSAAALKLWNSNQARAAIALLYRATLSRLVNENGLVISHGATENDCLRLAKIAHSMQELDTPIFDYVEQCTSIWLNAAYAHRFPNDIDKLCLDWNAIFSLKKPNAATPSSSQTIVKKGAQT</sequence>
<keyword evidence="2" id="KW-0472">Membrane</keyword>
<gene>
    <name evidence="3" type="ORF">ACFFJH_17045</name>
</gene>
<keyword evidence="4" id="KW-1185">Reference proteome</keyword>
<accession>A0ABV6II73</accession>
<evidence type="ECO:0000256" key="2">
    <source>
        <dbReference type="SAM" id="Phobius"/>
    </source>
</evidence>
<keyword evidence="2" id="KW-0812">Transmembrane</keyword>
<feature type="transmembrane region" description="Helical" evidence="2">
    <location>
        <begin position="60"/>
        <end position="77"/>
    </location>
</feature>
<feature type="transmembrane region" description="Helical" evidence="2">
    <location>
        <begin position="264"/>
        <end position="280"/>
    </location>
</feature>
<proteinExistence type="predicted"/>
<organism evidence="3 4">
    <name type="scientific">Undibacterium danionis</name>
    <dbReference type="NCBI Taxonomy" id="1812100"/>
    <lineage>
        <taxon>Bacteria</taxon>
        <taxon>Pseudomonadati</taxon>
        <taxon>Pseudomonadota</taxon>
        <taxon>Betaproteobacteria</taxon>
        <taxon>Burkholderiales</taxon>
        <taxon>Oxalobacteraceae</taxon>
        <taxon>Undibacterium</taxon>
    </lineage>
</organism>
<evidence type="ECO:0008006" key="5">
    <source>
        <dbReference type="Google" id="ProtNLM"/>
    </source>
</evidence>
<feature type="region of interest" description="Disordered" evidence="1">
    <location>
        <begin position="289"/>
        <end position="322"/>
    </location>
</feature>
<feature type="transmembrane region" description="Helical" evidence="2">
    <location>
        <begin position="157"/>
        <end position="184"/>
    </location>
</feature>
<name>A0ABV6II73_9BURK</name>